<keyword evidence="1" id="KW-0812">Transmembrane</keyword>
<reference evidence="2 3" key="1">
    <citation type="submission" date="2015-09" db="EMBL/GenBank/DDBJ databases">
        <authorList>
            <person name="Jackson K.R."/>
            <person name="Lunt B.L."/>
            <person name="Fisher J.N.B."/>
            <person name="Gardner A.V."/>
            <person name="Bailey M.E."/>
            <person name="Deus L.M."/>
            <person name="Earl A.S."/>
            <person name="Gibby P.D."/>
            <person name="Hartmann K.A."/>
            <person name="Liu J.E."/>
            <person name="Manci A.M."/>
            <person name="Nielsen D.A."/>
            <person name="Solomon M.B."/>
            <person name="Breakwell D.P."/>
            <person name="Burnett S.H."/>
            <person name="Grose J.H."/>
        </authorList>
    </citation>
    <scope>NUCLEOTIDE SEQUENCE [LARGE SCALE GENOMIC DNA]</scope>
    <source>
        <strain evidence="2 3">S613</strain>
    </source>
</reference>
<sequence length="56" mass="5742">MICPPSVTVLPAVRVTVVASTVSVMVVTAGVVLGTRFSKLPPVVPVMVVLTVLPLT</sequence>
<accession>A0A0P8X7R8</accession>
<dbReference type="AlphaFoldDB" id="A0A0P8X7R8"/>
<comment type="caution">
    <text evidence="2">The sequence shown here is derived from an EMBL/GenBank/DDBJ whole genome shotgun (WGS) entry which is preliminary data.</text>
</comment>
<dbReference type="Proteomes" id="UP000050349">
    <property type="component" value="Unassembled WGS sequence"/>
</dbReference>
<evidence type="ECO:0000313" key="3">
    <source>
        <dbReference type="Proteomes" id="UP000050349"/>
    </source>
</evidence>
<dbReference type="EMBL" id="LJXB01000022">
    <property type="protein sequence ID" value="KPU62183.1"/>
    <property type="molecule type" value="Genomic_DNA"/>
</dbReference>
<keyword evidence="1" id="KW-0472">Membrane</keyword>
<keyword evidence="1" id="KW-1133">Transmembrane helix</keyword>
<gene>
    <name evidence="2" type="ORF">AN403_6265</name>
</gene>
<evidence type="ECO:0000256" key="1">
    <source>
        <dbReference type="SAM" id="Phobius"/>
    </source>
</evidence>
<protein>
    <submittedName>
        <fullName evidence="2">Uncharacterized protein</fullName>
    </submittedName>
</protein>
<evidence type="ECO:0000313" key="2">
    <source>
        <dbReference type="EMBL" id="KPU62183.1"/>
    </source>
</evidence>
<organism evidence="2 3">
    <name type="scientific">Pseudomonas fluorescens</name>
    <dbReference type="NCBI Taxonomy" id="294"/>
    <lineage>
        <taxon>Bacteria</taxon>
        <taxon>Pseudomonadati</taxon>
        <taxon>Pseudomonadota</taxon>
        <taxon>Gammaproteobacteria</taxon>
        <taxon>Pseudomonadales</taxon>
        <taxon>Pseudomonadaceae</taxon>
        <taxon>Pseudomonas</taxon>
    </lineage>
</organism>
<name>A0A0P8X7R8_PSEFL</name>
<proteinExistence type="predicted"/>
<feature type="transmembrane region" description="Helical" evidence="1">
    <location>
        <begin position="12"/>
        <end position="33"/>
    </location>
</feature>